<keyword evidence="5 6" id="KW-0472">Membrane</keyword>
<evidence type="ECO:0000256" key="1">
    <source>
        <dbReference type="ARBA" id="ARBA00004651"/>
    </source>
</evidence>
<gene>
    <name evidence="8" type="ORF">GTP45_24700</name>
</gene>
<dbReference type="InterPro" id="IPR020846">
    <property type="entry name" value="MFS_dom"/>
</dbReference>
<feature type="transmembrane region" description="Helical" evidence="6">
    <location>
        <begin position="154"/>
        <end position="175"/>
    </location>
</feature>
<organism evidence="8 9">
    <name type="scientific">Duganella rivi</name>
    <dbReference type="NCBI Taxonomy" id="2666083"/>
    <lineage>
        <taxon>Bacteria</taxon>
        <taxon>Pseudomonadati</taxon>
        <taxon>Pseudomonadota</taxon>
        <taxon>Betaproteobacteria</taxon>
        <taxon>Burkholderiales</taxon>
        <taxon>Oxalobacteraceae</taxon>
        <taxon>Telluria group</taxon>
        <taxon>Duganella</taxon>
    </lineage>
</organism>
<evidence type="ECO:0000256" key="2">
    <source>
        <dbReference type="ARBA" id="ARBA00022475"/>
    </source>
</evidence>
<dbReference type="Proteomes" id="UP000450012">
    <property type="component" value="Unassembled WGS sequence"/>
</dbReference>
<keyword evidence="4 6" id="KW-1133">Transmembrane helix</keyword>
<dbReference type="PANTHER" id="PTHR43124">
    <property type="entry name" value="PURINE EFFLUX PUMP PBUE"/>
    <property type="match status" value="1"/>
</dbReference>
<evidence type="ECO:0000256" key="4">
    <source>
        <dbReference type="ARBA" id="ARBA00022989"/>
    </source>
</evidence>
<dbReference type="EMBL" id="WWCK01000007">
    <property type="protein sequence ID" value="MYM70025.1"/>
    <property type="molecule type" value="Genomic_DNA"/>
</dbReference>
<feature type="transmembrane region" description="Helical" evidence="6">
    <location>
        <begin position="92"/>
        <end position="116"/>
    </location>
</feature>
<keyword evidence="9" id="KW-1185">Reference proteome</keyword>
<evidence type="ECO:0000256" key="5">
    <source>
        <dbReference type="ARBA" id="ARBA00023136"/>
    </source>
</evidence>
<keyword evidence="3 6" id="KW-0812">Transmembrane</keyword>
<feature type="transmembrane region" description="Helical" evidence="6">
    <location>
        <begin position="262"/>
        <end position="284"/>
    </location>
</feature>
<dbReference type="GO" id="GO:0022857">
    <property type="term" value="F:transmembrane transporter activity"/>
    <property type="evidence" value="ECO:0007669"/>
    <property type="project" value="InterPro"/>
</dbReference>
<accession>A0A7X4GVN1</accession>
<feature type="transmembrane region" description="Helical" evidence="6">
    <location>
        <begin position="128"/>
        <end position="148"/>
    </location>
</feature>
<feature type="transmembrane region" description="Helical" evidence="6">
    <location>
        <begin position="327"/>
        <end position="346"/>
    </location>
</feature>
<evidence type="ECO:0000313" key="9">
    <source>
        <dbReference type="Proteomes" id="UP000450012"/>
    </source>
</evidence>
<proteinExistence type="predicted"/>
<evidence type="ECO:0000313" key="8">
    <source>
        <dbReference type="EMBL" id="MYM70025.1"/>
    </source>
</evidence>
<feature type="transmembrane region" description="Helical" evidence="6">
    <location>
        <begin position="53"/>
        <end position="72"/>
    </location>
</feature>
<feature type="transmembrane region" description="Helical" evidence="6">
    <location>
        <begin position="296"/>
        <end position="315"/>
    </location>
</feature>
<dbReference type="PANTHER" id="PTHR43124:SF3">
    <property type="entry name" value="CHLORAMPHENICOL EFFLUX PUMP RV0191"/>
    <property type="match status" value="1"/>
</dbReference>
<feature type="transmembrane region" description="Helical" evidence="6">
    <location>
        <begin position="421"/>
        <end position="443"/>
    </location>
</feature>
<sequence>MRDPTAPTAPTAPPRGADPTPIVASARAAAASLADCAPGGGTLAAAAPLSGRAVFVLVFLPFALGHFLSSLMRTVNATLAPQLVAALALTPGQLGLLTSAFFLAFALAQLPVGIALDRWGPAKVQLPMLMLAGVGALAFAGGQTFAQLLMARALVGLGLGGCFMSAVKAISTWIAPARLPSVQGYLIAVGGLGAASATLPVRLALHYMDWRGLFLWLALAAALTGILIRALSPPQPASGRKTALLEAMRAVYRHPAFRETAALVLIPHTVFFGIQGLWISRWLTDVARYTEEAVGYLLYLGMAAVIFGAIAVGMLTEWAGRRGVAPIRVAAIGVALFICVQLGFVFDWRPSYQLLAVLFTLVGTVTGIEYTIVAQSLPGALTGRAATCLNLLIFLGAFAVQAGFGLVVGCWRPDLFGHYPAIAYQTAFAALVLLQLPGLAWFVRRRARNPLEWVSHPTRP</sequence>
<keyword evidence="2" id="KW-1003">Cell membrane</keyword>
<dbReference type="RefSeq" id="WP_161016509.1">
    <property type="nucleotide sequence ID" value="NZ_WWCK01000007.1"/>
</dbReference>
<reference evidence="8 9" key="1">
    <citation type="submission" date="2019-12" db="EMBL/GenBank/DDBJ databases">
        <title>Novel species isolated from a subtropical stream in China.</title>
        <authorList>
            <person name="Lu H."/>
        </authorList>
    </citation>
    <scope>NUCLEOTIDE SEQUENCE [LARGE SCALE GENOMIC DNA]</scope>
    <source>
        <strain evidence="8 9">FT55W</strain>
    </source>
</reference>
<dbReference type="InterPro" id="IPR050189">
    <property type="entry name" value="MFS_Efflux_Transporters"/>
</dbReference>
<dbReference type="Pfam" id="PF07690">
    <property type="entry name" value="MFS_1"/>
    <property type="match status" value="1"/>
</dbReference>
<dbReference type="AlphaFoldDB" id="A0A7X4GVN1"/>
<dbReference type="InterPro" id="IPR011701">
    <property type="entry name" value="MFS"/>
</dbReference>
<dbReference type="PROSITE" id="PS50850">
    <property type="entry name" value="MFS"/>
    <property type="match status" value="1"/>
</dbReference>
<feature type="transmembrane region" description="Helical" evidence="6">
    <location>
        <begin position="352"/>
        <end position="373"/>
    </location>
</feature>
<feature type="transmembrane region" description="Helical" evidence="6">
    <location>
        <begin position="385"/>
        <end position="409"/>
    </location>
</feature>
<dbReference type="Gene3D" id="1.20.1250.20">
    <property type="entry name" value="MFS general substrate transporter like domains"/>
    <property type="match status" value="2"/>
</dbReference>
<evidence type="ECO:0000256" key="6">
    <source>
        <dbReference type="SAM" id="Phobius"/>
    </source>
</evidence>
<evidence type="ECO:0000259" key="7">
    <source>
        <dbReference type="PROSITE" id="PS50850"/>
    </source>
</evidence>
<feature type="transmembrane region" description="Helical" evidence="6">
    <location>
        <begin position="213"/>
        <end position="231"/>
    </location>
</feature>
<dbReference type="SUPFAM" id="SSF103473">
    <property type="entry name" value="MFS general substrate transporter"/>
    <property type="match status" value="1"/>
</dbReference>
<dbReference type="InterPro" id="IPR036259">
    <property type="entry name" value="MFS_trans_sf"/>
</dbReference>
<protein>
    <submittedName>
        <fullName evidence="8">MFS transporter</fullName>
    </submittedName>
</protein>
<evidence type="ECO:0000256" key="3">
    <source>
        <dbReference type="ARBA" id="ARBA00022692"/>
    </source>
</evidence>
<feature type="domain" description="Major facilitator superfamily (MFS) profile" evidence="7">
    <location>
        <begin position="58"/>
        <end position="448"/>
    </location>
</feature>
<comment type="subcellular location">
    <subcellularLocation>
        <location evidence="1">Cell membrane</location>
        <topology evidence="1">Multi-pass membrane protein</topology>
    </subcellularLocation>
</comment>
<dbReference type="GO" id="GO:0005886">
    <property type="term" value="C:plasma membrane"/>
    <property type="evidence" value="ECO:0007669"/>
    <property type="project" value="UniProtKB-SubCell"/>
</dbReference>
<comment type="caution">
    <text evidence="8">The sequence shown here is derived from an EMBL/GenBank/DDBJ whole genome shotgun (WGS) entry which is preliminary data.</text>
</comment>
<name>A0A7X4GVN1_9BURK</name>